<keyword evidence="1" id="KW-0479">Metal-binding</keyword>
<dbReference type="PROSITE" id="PS50158">
    <property type="entry name" value="ZF_CCHC"/>
    <property type="match status" value="1"/>
</dbReference>
<keyword evidence="1" id="KW-0862">Zinc</keyword>
<dbReference type="InterPro" id="IPR036875">
    <property type="entry name" value="Znf_CCHC_sf"/>
</dbReference>
<accession>A0ABQ5G484</accession>
<proteinExistence type="predicted"/>
<sequence length="113" mass="12586">MEEEQRTVICYNCKGKGHISKQCTKPKRKRDDSWFKDKVLLVQAQANGQHLHEEELVFLANLGIAEGQATQTIITNNLLIKLMMLDKCSDCDELNTATVGSHANVSHNGLSCS</sequence>
<dbReference type="EMBL" id="BQNB010018060">
    <property type="protein sequence ID" value="GJT70256.1"/>
    <property type="molecule type" value="Genomic_DNA"/>
</dbReference>
<gene>
    <name evidence="3" type="ORF">Tco_1029542</name>
</gene>
<reference evidence="3" key="1">
    <citation type="journal article" date="2022" name="Int. J. Mol. Sci.">
        <title>Draft Genome of Tanacetum Coccineum: Genomic Comparison of Closely Related Tanacetum-Family Plants.</title>
        <authorList>
            <person name="Yamashiro T."/>
            <person name="Shiraishi A."/>
            <person name="Nakayama K."/>
            <person name="Satake H."/>
        </authorList>
    </citation>
    <scope>NUCLEOTIDE SEQUENCE</scope>
</reference>
<protein>
    <recommendedName>
        <fullName evidence="2">CCHC-type domain-containing protein</fullName>
    </recommendedName>
</protein>
<reference evidence="3" key="2">
    <citation type="submission" date="2022-01" db="EMBL/GenBank/DDBJ databases">
        <authorList>
            <person name="Yamashiro T."/>
            <person name="Shiraishi A."/>
            <person name="Satake H."/>
            <person name="Nakayama K."/>
        </authorList>
    </citation>
    <scope>NUCLEOTIDE SEQUENCE</scope>
</reference>
<keyword evidence="4" id="KW-1185">Reference proteome</keyword>
<dbReference type="Pfam" id="PF00098">
    <property type="entry name" value="zf-CCHC"/>
    <property type="match status" value="1"/>
</dbReference>
<dbReference type="SUPFAM" id="SSF57756">
    <property type="entry name" value="Retrovirus zinc finger-like domains"/>
    <property type="match status" value="1"/>
</dbReference>
<keyword evidence="1" id="KW-0863">Zinc-finger</keyword>
<dbReference type="Proteomes" id="UP001151760">
    <property type="component" value="Unassembled WGS sequence"/>
</dbReference>
<evidence type="ECO:0000259" key="2">
    <source>
        <dbReference type="PROSITE" id="PS50158"/>
    </source>
</evidence>
<evidence type="ECO:0000313" key="4">
    <source>
        <dbReference type="Proteomes" id="UP001151760"/>
    </source>
</evidence>
<evidence type="ECO:0000256" key="1">
    <source>
        <dbReference type="PROSITE-ProRule" id="PRU00047"/>
    </source>
</evidence>
<feature type="domain" description="CCHC-type" evidence="2">
    <location>
        <begin position="10"/>
        <end position="25"/>
    </location>
</feature>
<dbReference type="Gene3D" id="4.10.60.10">
    <property type="entry name" value="Zinc finger, CCHC-type"/>
    <property type="match status" value="1"/>
</dbReference>
<comment type="caution">
    <text evidence="3">The sequence shown here is derived from an EMBL/GenBank/DDBJ whole genome shotgun (WGS) entry which is preliminary data.</text>
</comment>
<evidence type="ECO:0000313" key="3">
    <source>
        <dbReference type="EMBL" id="GJT70256.1"/>
    </source>
</evidence>
<organism evidence="3 4">
    <name type="scientific">Tanacetum coccineum</name>
    <dbReference type="NCBI Taxonomy" id="301880"/>
    <lineage>
        <taxon>Eukaryota</taxon>
        <taxon>Viridiplantae</taxon>
        <taxon>Streptophyta</taxon>
        <taxon>Embryophyta</taxon>
        <taxon>Tracheophyta</taxon>
        <taxon>Spermatophyta</taxon>
        <taxon>Magnoliopsida</taxon>
        <taxon>eudicotyledons</taxon>
        <taxon>Gunneridae</taxon>
        <taxon>Pentapetalae</taxon>
        <taxon>asterids</taxon>
        <taxon>campanulids</taxon>
        <taxon>Asterales</taxon>
        <taxon>Asteraceae</taxon>
        <taxon>Asteroideae</taxon>
        <taxon>Anthemideae</taxon>
        <taxon>Anthemidinae</taxon>
        <taxon>Tanacetum</taxon>
    </lineage>
</organism>
<dbReference type="InterPro" id="IPR001878">
    <property type="entry name" value="Znf_CCHC"/>
</dbReference>
<dbReference type="SMART" id="SM00343">
    <property type="entry name" value="ZnF_C2HC"/>
    <property type="match status" value="1"/>
</dbReference>
<name>A0ABQ5G484_9ASTR</name>